<comment type="caution">
    <text evidence="1">The sequence shown here is derived from an EMBL/GenBank/DDBJ whole genome shotgun (WGS) entry which is preliminary data.</text>
</comment>
<dbReference type="AlphaFoldDB" id="A0A9P8SEJ8"/>
<organism evidence="1 2">
    <name type="scientific">Hirsutella rhossiliensis</name>
    <dbReference type="NCBI Taxonomy" id="111463"/>
    <lineage>
        <taxon>Eukaryota</taxon>
        <taxon>Fungi</taxon>
        <taxon>Dikarya</taxon>
        <taxon>Ascomycota</taxon>
        <taxon>Pezizomycotina</taxon>
        <taxon>Sordariomycetes</taxon>
        <taxon>Hypocreomycetidae</taxon>
        <taxon>Hypocreales</taxon>
        <taxon>Ophiocordycipitaceae</taxon>
        <taxon>Hirsutella</taxon>
    </lineage>
</organism>
<evidence type="ECO:0000313" key="1">
    <source>
        <dbReference type="EMBL" id="KAH0958460.1"/>
    </source>
</evidence>
<dbReference type="OrthoDB" id="5090566at2759"/>
<dbReference type="Proteomes" id="UP000824596">
    <property type="component" value="Unassembled WGS sequence"/>
</dbReference>
<name>A0A9P8SEJ8_9HYPO</name>
<protein>
    <submittedName>
        <fullName evidence="1">Uncharacterized protein</fullName>
    </submittedName>
</protein>
<sequence length="226" mass="25779">MESGSLLDPNLWVLYQEVHGHDIEYKAKNFWQNILIRQFPWNLNYTVNSEVSPDGDDRTRVDLSIGQIREEHHQTLLFLEAKRTGQGNALIHEAEEQLERGAKKFLEKSGSRLLYGMTTWGTKARCWIFERRSGGSFKKTPFYGKYQENLKDSYIDAHSERAYFISLFFSIVRDEAPPPMPSSLQLPSQAGGSQGGYDYSGYQAGSSQGGYSGAWGEVQFSTYDQY</sequence>
<reference evidence="1" key="1">
    <citation type="submission" date="2021-09" db="EMBL/GenBank/DDBJ databases">
        <title>A high-quality genome of the endoparasitic fungus Hirsutella rhossiliensis with a comparison of Hirsutella genomes reveals transposable elements contributing to genome size variation.</title>
        <authorList>
            <person name="Lin R."/>
            <person name="Jiao Y."/>
            <person name="Sun X."/>
            <person name="Ling J."/>
            <person name="Xie B."/>
            <person name="Cheng X."/>
        </authorList>
    </citation>
    <scope>NUCLEOTIDE SEQUENCE</scope>
    <source>
        <strain evidence="1">HR02</strain>
    </source>
</reference>
<evidence type="ECO:0000313" key="2">
    <source>
        <dbReference type="Proteomes" id="UP000824596"/>
    </source>
</evidence>
<dbReference type="RefSeq" id="XP_044715973.1">
    <property type="nucleotide sequence ID" value="XM_044868618.1"/>
</dbReference>
<dbReference type="GeneID" id="68359276"/>
<gene>
    <name evidence="1" type="ORF">HRG_10147</name>
</gene>
<proteinExistence type="predicted"/>
<dbReference type="EMBL" id="JAIZPD010000015">
    <property type="protein sequence ID" value="KAH0958460.1"/>
    <property type="molecule type" value="Genomic_DNA"/>
</dbReference>
<keyword evidence="2" id="KW-1185">Reference proteome</keyword>
<accession>A0A9P8SEJ8</accession>